<evidence type="ECO:0000313" key="11">
    <source>
        <dbReference type="Proteomes" id="UP001314263"/>
    </source>
</evidence>
<organism evidence="10 11">
    <name type="scientific">Coccomyxa viridis</name>
    <dbReference type="NCBI Taxonomy" id="1274662"/>
    <lineage>
        <taxon>Eukaryota</taxon>
        <taxon>Viridiplantae</taxon>
        <taxon>Chlorophyta</taxon>
        <taxon>core chlorophytes</taxon>
        <taxon>Trebouxiophyceae</taxon>
        <taxon>Trebouxiophyceae incertae sedis</taxon>
        <taxon>Coccomyxaceae</taxon>
        <taxon>Coccomyxa</taxon>
    </lineage>
</organism>
<dbReference type="GO" id="GO:0004134">
    <property type="term" value="F:4-alpha-glucanotransferase activity"/>
    <property type="evidence" value="ECO:0007669"/>
    <property type="project" value="UniProtKB-EC"/>
</dbReference>
<comment type="caution">
    <text evidence="10">The sequence shown here is derived from an EMBL/GenBank/DDBJ whole genome shotgun (WGS) entry which is preliminary data.</text>
</comment>
<dbReference type="EC" id="2.4.1.25" evidence="3 9"/>
<evidence type="ECO:0000256" key="3">
    <source>
        <dbReference type="ARBA" id="ARBA00012560"/>
    </source>
</evidence>
<dbReference type="GO" id="GO:0005975">
    <property type="term" value="P:carbohydrate metabolic process"/>
    <property type="evidence" value="ECO:0007669"/>
    <property type="project" value="InterPro"/>
</dbReference>
<dbReference type="InterPro" id="IPR017853">
    <property type="entry name" value="GH"/>
</dbReference>
<dbReference type="Proteomes" id="UP001314263">
    <property type="component" value="Unassembled WGS sequence"/>
</dbReference>
<evidence type="ECO:0000256" key="2">
    <source>
        <dbReference type="ARBA" id="ARBA00005684"/>
    </source>
</evidence>
<evidence type="ECO:0000256" key="9">
    <source>
        <dbReference type="RuleBase" id="RU361207"/>
    </source>
</evidence>
<name>A0AAV1I996_9CHLO</name>
<evidence type="ECO:0000313" key="10">
    <source>
        <dbReference type="EMBL" id="CAK0783262.1"/>
    </source>
</evidence>
<keyword evidence="6 9" id="KW-0119">Carbohydrate metabolism</keyword>
<protein>
    <recommendedName>
        <fullName evidence="3 9">4-alpha-glucanotransferase</fullName>
        <ecNumber evidence="3 9">2.4.1.25</ecNumber>
    </recommendedName>
    <alternativeName>
        <fullName evidence="7 9">Amylomaltase</fullName>
    </alternativeName>
    <alternativeName>
        <fullName evidence="8 9">Disproportionating enzyme</fullName>
    </alternativeName>
</protein>
<comment type="catalytic activity">
    <reaction evidence="1 9">
        <text>Transfers a segment of a (1-&gt;4)-alpha-D-glucan to a new position in an acceptor, which may be glucose or a (1-&gt;4)-alpha-D-glucan.</text>
        <dbReference type="EC" id="2.4.1.25"/>
    </reaction>
</comment>
<keyword evidence="5 9" id="KW-0808">Transferase</keyword>
<dbReference type="EMBL" id="CAUYUE010000008">
    <property type="protein sequence ID" value="CAK0783262.1"/>
    <property type="molecule type" value="Genomic_DNA"/>
</dbReference>
<keyword evidence="4 9" id="KW-0328">Glycosyltransferase</keyword>
<gene>
    <name evidence="10" type="ORF">CVIRNUC_006461</name>
</gene>
<dbReference type="Gene3D" id="3.20.20.80">
    <property type="entry name" value="Glycosidases"/>
    <property type="match status" value="1"/>
</dbReference>
<evidence type="ECO:0000256" key="7">
    <source>
        <dbReference type="ARBA" id="ARBA00031423"/>
    </source>
</evidence>
<dbReference type="AlphaFoldDB" id="A0AAV1I996"/>
<keyword evidence="11" id="KW-1185">Reference proteome</keyword>
<evidence type="ECO:0000256" key="1">
    <source>
        <dbReference type="ARBA" id="ARBA00000439"/>
    </source>
</evidence>
<evidence type="ECO:0000256" key="5">
    <source>
        <dbReference type="ARBA" id="ARBA00022679"/>
    </source>
</evidence>
<comment type="similarity">
    <text evidence="2 9">Belongs to the disproportionating enzyme family.</text>
</comment>
<evidence type="ECO:0000256" key="6">
    <source>
        <dbReference type="ARBA" id="ARBA00023277"/>
    </source>
</evidence>
<sequence>MRHGLWSPRSQDKAFKTAPAAFRTPSHPFIPPLGCQRCGTLSRRLVLPVLSSALPAASAAVEPAQRAMKRTYSSLWTGEDLAEDYGDSTAGAPKDRRAGVIIHPTSLPGPYGTGEIGSEALALVDWMASAGLCLWQVLPLCPPEDIFWSPYSGLDALCGNTLMISLDELVKDGLLSKADLPEEIPVTTADFSKVRKVKTPVLEKAADKLRKDASFKELRAGADAFRQQNPWVEDSALFYALSHHREELVGKAWWEWPEPVRFREKAAVQQAKEEFKDIIDRFIALQFLFDKQWKAVKAYANSKGVKIVGDIPIYVGGQSADVWAYQALFELGKGSQPLMVSGVPPDAFSDTGQLWGSPLYDWKAHKEDGYRWWVQRLSRMFQLHDEVRIDHFRGFAGYWAVGAKEETAMNGTWKKGPGTELFAALEKELGHVPIIAEDLGVITADVHALRQSIGAPGMVVLQFAWGSGPTNTHLPHNHYENSVCYPGTHDNETAAGWWKDSATKVDKDYLMRYLNTKGDDIAWDFIRCGYSSVSRTCITLIQDIMRLDNSGRMNLPGSTKNNWTWRIGDSDVWKTLAIEAEALKEMAETYDRLPGVSEPAVKP</sequence>
<dbReference type="SUPFAM" id="SSF51445">
    <property type="entry name" value="(Trans)glycosidases"/>
    <property type="match status" value="1"/>
</dbReference>
<proteinExistence type="inferred from homology"/>
<dbReference type="PANTHER" id="PTHR32438">
    <property type="entry name" value="4-ALPHA-GLUCANOTRANSFERASE DPE1, CHLOROPLASTIC/AMYLOPLASTIC"/>
    <property type="match status" value="1"/>
</dbReference>
<reference evidence="10 11" key="1">
    <citation type="submission" date="2023-10" db="EMBL/GenBank/DDBJ databases">
        <authorList>
            <person name="Maclean D."/>
            <person name="Macfadyen A."/>
        </authorList>
    </citation>
    <scope>NUCLEOTIDE SEQUENCE [LARGE SCALE GENOMIC DNA]</scope>
</reference>
<evidence type="ECO:0000256" key="8">
    <source>
        <dbReference type="ARBA" id="ARBA00031501"/>
    </source>
</evidence>
<accession>A0AAV1I996</accession>
<dbReference type="NCBIfam" id="TIGR00217">
    <property type="entry name" value="malQ"/>
    <property type="match status" value="1"/>
</dbReference>
<evidence type="ECO:0000256" key="4">
    <source>
        <dbReference type="ARBA" id="ARBA00022676"/>
    </source>
</evidence>
<dbReference type="InterPro" id="IPR003385">
    <property type="entry name" value="Glyco_hydro_77"/>
</dbReference>
<dbReference type="PANTHER" id="PTHR32438:SF5">
    <property type="entry name" value="4-ALPHA-GLUCANOTRANSFERASE DPE1, CHLOROPLASTIC_AMYLOPLASTIC"/>
    <property type="match status" value="1"/>
</dbReference>
<dbReference type="NCBIfam" id="NF011080">
    <property type="entry name" value="PRK14508.1-3"/>
    <property type="match status" value="1"/>
</dbReference>
<dbReference type="Pfam" id="PF02446">
    <property type="entry name" value="Glyco_hydro_77"/>
    <property type="match status" value="1"/>
</dbReference>